<feature type="region of interest" description="Disordered" evidence="1">
    <location>
        <begin position="59"/>
        <end position="121"/>
    </location>
</feature>
<sequence>MMTSMLCWMQHLQALLKHSTALNCRFQELGPSQRRNVPAEEDRSNDFASASVARAVQSISEAAQARPSTKLLDPEALPKLNPPTYPFKRLKKPLKIPQSLENDTHKNKSSRLRRKRPLPGKRWRKLSNLEEKHKTLPVAKKKTKRMLEM</sequence>
<name>A0A315APA0_PRUYE</name>
<feature type="compositionally biased region" description="Basic residues" evidence="1">
    <location>
        <begin position="107"/>
        <end position="121"/>
    </location>
</feature>
<dbReference type="OrthoDB" id="1743071at2759"/>
<comment type="caution">
    <text evidence="2">The sequence shown here is derived from an EMBL/GenBank/DDBJ whole genome shotgun (WGS) entry which is preliminary data.</text>
</comment>
<protein>
    <submittedName>
        <fullName evidence="2">Protein CHROMATIN REMODELING 8</fullName>
    </submittedName>
</protein>
<dbReference type="EMBL" id="PJQY01000203">
    <property type="protein sequence ID" value="PQQ16136.1"/>
    <property type="molecule type" value="Genomic_DNA"/>
</dbReference>
<organism evidence="2 3">
    <name type="scientific">Prunus yedoensis var. nudiflora</name>
    <dbReference type="NCBI Taxonomy" id="2094558"/>
    <lineage>
        <taxon>Eukaryota</taxon>
        <taxon>Viridiplantae</taxon>
        <taxon>Streptophyta</taxon>
        <taxon>Embryophyta</taxon>
        <taxon>Tracheophyta</taxon>
        <taxon>Spermatophyta</taxon>
        <taxon>Magnoliopsida</taxon>
        <taxon>eudicotyledons</taxon>
        <taxon>Gunneridae</taxon>
        <taxon>Pentapetalae</taxon>
        <taxon>rosids</taxon>
        <taxon>fabids</taxon>
        <taxon>Rosales</taxon>
        <taxon>Rosaceae</taxon>
        <taxon>Amygdaloideae</taxon>
        <taxon>Amygdaleae</taxon>
        <taxon>Prunus</taxon>
    </lineage>
</organism>
<dbReference type="STRING" id="2094558.A0A315APA0"/>
<keyword evidence="3" id="KW-1185">Reference proteome</keyword>
<reference evidence="2 3" key="1">
    <citation type="submission" date="2018-02" db="EMBL/GenBank/DDBJ databases">
        <title>Draft genome of wild Prunus yedoensis var. nudiflora.</title>
        <authorList>
            <person name="Baek S."/>
            <person name="Kim J.-H."/>
            <person name="Choi K."/>
            <person name="Kim G.-B."/>
            <person name="Cho A."/>
            <person name="Jang H."/>
            <person name="Shin C.-H."/>
            <person name="Yu H.-J."/>
            <person name="Mun J.-H."/>
        </authorList>
    </citation>
    <scope>NUCLEOTIDE SEQUENCE [LARGE SCALE GENOMIC DNA]</scope>
    <source>
        <strain evidence="3">cv. Jeju island</strain>
        <tissue evidence="2">Leaf</tissue>
    </source>
</reference>
<evidence type="ECO:0000256" key="1">
    <source>
        <dbReference type="SAM" id="MobiDB-lite"/>
    </source>
</evidence>
<dbReference type="AlphaFoldDB" id="A0A315APA0"/>
<evidence type="ECO:0000313" key="3">
    <source>
        <dbReference type="Proteomes" id="UP000250321"/>
    </source>
</evidence>
<evidence type="ECO:0000313" key="2">
    <source>
        <dbReference type="EMBL" id="PQQ16136.1"/>
    </source>
</evidence>
<dbReference type="Proteomes" id="UP000250321">
    <property type="component" value="Unassembled WGS sequence"/>
</dbReference>
<gene>
    <name evidence="2" type="ORF">Pyn_35652</name>
</gene>
<accession>A0A315APA0</accession>
<proteinExistence type="predicted"/>